<proteinExistence type="predicted"/>
<evidence type="ECO:0000313" key="1">
    <source>
        <dbReference type="EMBL" id="KIM52828.1"/>
    </source>
</evidence>
<dbReference type="Pfam" id="PF14223">
    <property type="entry name" value="Retrotran_gag_2"/>
    <property type="match status" value="1"/>
</dbReference>
<feature type="non-terminal residue" evidence="1">
    <location>
        <position position="1"/>
    </location>
</feature>
<organism evidence="1 2">
    <name type="scientific">Scleroderma citrinum Foug A</name>
    <dbReference type="NCBI Taxonomy" id="1036808"/>
    <lineage>
        <taxon>Eukaryota</taxon>
        <taxon>Fungi</taxon>
        <taxon>Dikarya</taxon>
        <taxon>Basidiomycota</taxon>
        <taxon>Agaricomycotina</taxon>
        <taxon>Agaricomycetes</taxon>
        <taxon>Agaricomycetidae</taxon>
        <taxon>Boletales</taxon>
        <taxon>Sclerodermatineae</taxon>
        <taxon>Sclerodermataceae</taxon>
        <taxon>Scleroderma</taxon>
    </lineage>
</organism>
<dbReference type="OrthoDB" id="3269759at2759"/>
<accession>A0A0C2YSZ6</accession>
<gene>
    <name evidence="1" type="ORF">SCLCIDRAFT_43891</name>
</gene>
<feature type="non-terminal residue" evidence="1">
    <location>
        <position position="163"/>
    </location>
</feature>
<dbReference type="InParanoid" id="A0A0C2YSZ6"/>
<sequence>IYKSRIELAVEAKGLPGYLTGTKVLPMHPQDDTWTLTKDEQKLIDKYDKVEPEWMKENCHFKNAQVKQIITASLPDMLYLKIHMLKLAHSQWESLTTEFEQCSGIIAIELHRKLQGLRCGDKADVHAHFSKMELMCQELASFGQFVSNTDYAAILLSSLPSMY</sequence>
<dbReference type="Proteomes" id="UP000053989">
    <property type="component" value="Unassembled WGS sequence"/>
</dbReference>
<protein>
    <submittedName>
        <fullName evidence="1">Uncharacterized protein</fullName>
    </submittedName>
</protein>
<dbReference type="AlphaFoldDB" id="A0A0C2YSZ6"/>
<keyword evidence="2" id="KW-1185">Reference proteome</keyword>
<reference evidence="1 2" key="1">
    <citation type="submission" date="2014-04" db="EMBL/GenBank/DDBJ databases">
        <authorList>
            <consortium name="DOE Joint Genome Institute"/>
            <person name="Kuo A."/>
            <person name="Kohler A."/>
            <person name="Nagy L.G."/>
            <person name="Floudas D."/>
            <person name="Copeland A."/>
            <person name="Barry K.W."/>
            <person name="Cichocki N."/>
            <person name="Veneault-Fourrey C."/>
            <person name="LaButti K."/>
            <person name="Lindquist E.A."/>
            <person name="Lipzen A."/>
            <person name="Lundell T."/>
            <person name="Morin E."/>
            <person name="Murat C."/>
            <person name="Sun H."/>
            <person name="Tunlid A."/>
            <person name="Henrissat B."/>
            <person name="Grigoriev I.V."/>
            <person name="Hibbett D.S."/>
            <person name="Martin F."/>
            <person name="Nordberg H.P."/>
            <person name="Cantor M.N."/>
            <person name="Hua S.X."/>
        </authorList>
    </citation>
    <scope>NUCLEOTIDE SEQUENCE [LARGE SCALE GENOMIC DNA]</scope>
    <source>
        <strain evidence="1 2">Foug A</strain>
    </source>
</reference>
<evidence type="ECO:0000313" key="2">
    <source>
        <dbReference type="Proteomes" id="UP000053989"/>
    </source>
</evidence>
<name>A0A0C2YSZ6_9AGAM</name>
<reference evidence="2" key="2">
    <citation type="submission" date="2015-01" db="EMBL/GenBank/DDBJ databases">
        <title>Evolutionary Origins and Diversification of the Mycorrhizal Mutualists.</title>
        <authorList>
            <consortium name="DOE Joint Genome Institute"/>
            <consortium name="Mycorrhizal Genomics Consortium"/>
            <person name="Kohler A."/>
            <person name="Kuo A."/>
            <person name="Nagy L.G."/>
            <person name="Floudas D."/>
            <person name="Copeland A."/>
            <person name="Barry K.W."/>
            <person name="Cichocki N."/>
            <person name="Veneault-Fourrey C."/>
            <person name="LaButti K."/>
            <person name="Lindquist E.A."/>
            <person name="Lipzen A."/>
            <person name="Lundell T."/>
            <person name="Morin E."/>
            <person name="Murat C."/>
            <person name="Riley R."/>
            <person name="Ohm R."/>
            <person name="Sun H."/>
            <person name="Tunlid A."/>
            <person name="Henrissat B."/>
            <person name="Grigoriev I.V."/>
            <person name="Hibbett D.S."/>
            <person name="Martin F."/>
        </authorList>
    </citation>
    <scope>NUCLEOTIDE SEQUENCE [LARGE SCALE GENOMIC DNA]</scope>
    <source>
        <strain evidence="2">Foug A</strain>
    </source>
</reference>
<dbReference type="HOGENOM" id="CLU_078575_0_1_1"/>
<dbReference type="EMBL" id="KN822198">
    <property type="protein sequence ID" value="KIM52828.1"/>
    <property type="molecule type" value="Genomic_DNA"/>
</dbReference>